<feature type="compositionally biased region" description="Basic and acidic residues" evidence="1">
    <location>
        <begin position="231"/>
        <end position="240"/>
    </location>
</feature>
<dbReference type="OrthoDB" id="9801679at2"/>
<feature type="chain" id="PRO_5003896602" description="PKD domain-containing protein" evidence="2">
    <location>
        <begin position="29"/>
        <end position="482"/>
    </location>
</feature>
<sequence>MMGRRYGAALRLAGAAAVALVVAGVAQAAPVVWDGGPPRGAGLAAPVLQAAPGGGPAAAGAVAGLPLLRGYWRLELRAAGGGSLEVAWAAGRDASGRWLFLEGQREGDAWVFWVPGDAGYTQVRFGAGSGPGAAGPGGPAEPGDPDAGAASPALAWRVSWQDEGAAGPGSPAGRVLPPAPEWAGPGGTGPDPGPAGGAADPWLAGPGLDPEAVERPRWSPPAPPFPRAPRRGPEAGGRGERRVHRSPAIPPLPGQGVLDLPAGMPAFEVTLPTFQTTHWKPLERGHVLWRWSFGDGSSWVDPLPAHAIVRQPHRFPRAGTYQVEAVSYDVTGRALIRHRWRVVIPAAEAVARAVGAAVPGMVDDAVLAAAQEMALWRLFNAAAPQAPRVTLRLEGPQDWVTGRPAVFRLQADIQNPPFTERVQVDYDPAPAFSVRWRRPGTYTVDGAVRVRVYYRIYGQALALSHVYRTRRQVEVHALHLEE</sequence>
<dbReference type="SUPFAM" id="SSF49299">
    <property type="entry name" value="PKD domain"/>
    <property type="match status" value="1"/>
</dbReference>
<comment type="caution">
    <text evidence="4">The sequence shown here is derived from an EMBL/GenBank/DDBJ whole genome shotgun (WGS) entry which is preliminary data.</text>
</comment>
<feature type="compositionally biased region" description="Gly residues" evidence="1">
    <location>
        <begin position="127"/>
        <end position="140"/>
    </location>
</feature>
<protein>
    <recommendedName>
        <fullName evidence="3">PKD domain-containing protein</fullName>
    </recommendedName>
</protein>
<dbReference type="EMBL" id="AENY02000002">
    <property type="protein sequence ID" value="EKP95841.1"/>
    <property type="molecule type" value="Genomic_DNA"/>
</dbReference>
<evidence type="ECO:0000313" key="5">
    <source>
        <dbReference type="Proteomes" id="UP000005710"/>
    </source>
</evidence>
<feature type="region of interest" description="Disordered" evidence="1">
    <location>
        <begin position="162"/>
        <end position="255"/>
    </location>
</feature>
<feature type="compositionally biased region" description="Pro residues" evidence="1">
    <location>
        <begin position="218"/>
        <end position="227"/>
    </location>
</feature>
<dbReference type="HOGENOM" id="CLU_566111_0_0_9"/>
<proteinExistence type="predicted"/>
<dbReference type="CDD" id="cd00146">
    <property type="entry name" value="PKD"/>
    <property type="match status" value="1"/>
</dbReference>
<keyword evidence="2" id="KW-0732">Signal</keyword>
<evidence type="ECO:0000256" key="1">
    <source>
        <dbReference type="SAM" id="MobiDB-lite"/>
    </source>
</evidence>
<dbReference type="InterPro" id="IPR035986">
    <property type="entry name" value="PKD_dom_sf"/>
</dbReference>
<accession>K6QFM0</accession>
<reference evidence="4" key="1">
    <citation type="submission" date="2010-10" db="EMBL/GenBank/DDBJ databases">
        <authorList>
            <consortium name="US DOE Joint Genome Institute (JGI-PGF)"/>
            <person name="Lucas S."/>
            <person name="Copeland A."/>
            <person name="Lapidus A."/>
            <person name="Bruce D."/>
            <person name="Goodwin L."/>
            <person name="Pitluck S."/>
            <person name="Kyrpides N."/>
            <person name="Mavromatis K."/>
            <person name="Detter J.C."/>
            <person name="Han C."/>
            <person name="Land M."/>
            <person name="Hauser L."/>
            <person name="Markowitz V."/>
            <person name="Cheng J.-F."/>
            <person name="Hugenholtz P."/>
            <person name="Woyke T."/>
            <person name="Wu D."/>
            <person name="Pukall R."/>
            <person name="Wahrenburg C."/>
            <person name="Brambilla E."/>
            <person name="Klenk H.-P."/>
            <person name="Eisen J.A."/>
        </authorList>
    </citation>
    <scope>NUCLEOTIDE SEQUENCE [LARGE SCALE GENOMIC DNA]</scope>
    <source>
        <strain evidence="4">DSM 13965</strain>
    </source>
</reference>
<keyword evidence="5" id="KW-1185">Reference proteome</keyword>
<feature type="compositionally biased region" description="Low complexity" evidence="1">
    <location>
        <begin position="197"/>
        <end position="208"/>
    </location>
</feature>
<feature type="region of interest" description="Disordered" evidence="1">
    <location>
        <begin position="125"/>
        <end position="150"/>
    </location>
</feature>
<evidence type="ECO:0000313" key="4">
    <source>
        <dbReference type="EMBL" id="EKP95841.1"/>
    </source>
</evidence>
<feature type="signal peptide" evidence="2">
    <location>
        <begin position="1"/>
        <end position="28"/>
    </location>
</feature>
<dbReference type="PROSITE" id="PS50093">
    <property type="entry name" value="PKD"/>
    <property type="match status" value="1"/>
</dbReference>
<dbReference type="AlphaFoldDB" id="K6QFM0"/>
<dbReference type="RefSeq" id="WP_006903873.1">
    <property type="nucleotide sequence ID" value="NZ_JH976535.1"/>
</dbReference>
<dbReference type="InterPro" id="IPR000601">
    <property type="entry name" value="PKD_dom"/>
</dbReference>
<organism evidence="4 5">
    <name type="scientific">Thermaerobacter subterraneus DSM 13965</name>
    <dbReference type="NCBI Taxonomy" id="867903"/>
    <lineage>
        <taxon>Bacteria</taxon>
        <taxon>Bacillati</taxon>
        <taxon>Bacillota</taxon>
        <taxon>Clostridia</taxon>
        <taxon>Eubacteriales</taxon>
        <taxon>Clostridiales Family XVII. Incertae Sedis</taxon>
        <taxon>Thermaerobacter</taxon>
    </lineage>
</organism>
<evidence type="ECO:0000256" key="2">
    <source>
        <dbReference type="SAM" id="SignalP"/>
    </source>
</evidence>
<reference evidence="4" key="2">
    <citation type="submission" date="2012-10" db="EMBL/GenBank/DDBJ databases">
        <title>Improved high-quality draft of Thermaerobacter subterraneus C21, DSM 13965.</title>
        <authorList>
            <consortium name="DOE Joint Genome Institute"/>
            <person name="Eisen J."/>
            <person name="Huntemann M."/>
            <person name="Wei C.-L."/>
            <person name="Han J."/>
            <person name="Detter J.C."/>
            <person name="Han C."/>
            <person name="Tapia R."/>
            <person name="Chen A."/>
            <person name="Kyrpides N."/>
            <person name="Mavromatis K."/>
            <person name="Markowitz V."/>
            <person name="Szeto E."/>
            <person name="Ivanova N."/>
            <person name="Mikhailova N."/>
            <person name="Ovchinnikova G."/>
            <person name="Pagani I."/>
            <person name="Pati A."/>
            <person name="Goodwin L."/>
            <person name="Nordberg H.P."/>
            <person name="Cantor M.N."/>
            <person name="Hua S.X."/>
            <person name="Woyke T."/>
            <person name="Eisen J."/>
            <person name="Klenk H.-P."/>
        </authorList>
    </citation>
    <scope>NUCLEOTIDE SEQUENCE [LARGE SCALE GENOMIC DNA]</scope>
    <source>
        <strain evidence="4">DSM 13965</strain>
    </source>
</reference>
<dbReference type="Proteomes" id="UP000005710">
    <property type="component" value="Unassembled WGS sequence"/>
</dbReference>
<evidence type="ECO:0000259" key="3">
    <source>
        <dbReference type="PROSITE" id="PS50093"/>
    </source>
</evidence>
<gene>
    <name evidence="4" type="ORF">ThesuDRAFT_01601</name>
</gene>
<dbReference type="STRING" id="867903.ThesuDRAFT_01601"/>
<feature type="domain" description="PKD" evidence="3">
    <location>
        <begin position="287"/>
        <end position="332"/>
    </location>
</feature>
<name>K6QFM0_9FIRM</name>
<feature type="compositionally biased region" description="Gly residues" evidence="1">
    <location>
        <begin position="184"/>
        <end position="196"/>
    </location>
</feature>